<dbReference type="AlphaFoldDB" id="A0A080ZUX8"/>
<sequence>MLRERPLAQPKLIGGKKTRSKKWLGSTRIRQTTGKTPTTKPRLRFQVKKEVKGSERKMKVAATVNLSWKMGVRHKRAVVQQSQASAKLRVQVKSYQIYTESHETYKLYTKPSEHKGYVETLNLSVSRVPGEVFEGHQLLDFRENLWLHTTSILISMMVLRSQHQGVGIINPSYQEFALPDQRRRIAGGYGAAN</sequence>
<gene>
    <name evidence="2" type="ORF">F444_13072</name>
</gene>
<dbReference type="Proteomes" id="UP000028582">
    <property type="component" value="Unassembled WGS sequence"/>
</dbReference>
<evidence type="ECO:0000256" key="1">
    <source>
        <dbReference type="SAM" id="MobiDB-lite"/>
    </source>
</evidence>
<name>A0A080ZUX8_PHYNI</name>
<feature type="region of interest" description="Disordered" evidence="1">
    <location>
        <begin position="1"/>
        <end position="24"/>
    </location>
</feature>
<evidence type="ECO:0000313" key="2">
    <source>
        <dbReference type="EMBL" id="ETO70439.1"/>
    </source>
</evidence>
<reference evidence="2 3" key="1">
    <citation type="submission" date="2013-11" db="EMBL/GenBank/DDBJ databases">
        <title>The Genome Sequence of Phytophthora parasitica P1976.</title>
        <authorList>
            <consortium name="The Broad Institute Genomics Platform"/>
            <person name="Russ C."/>
            <person name="Tyler B."/>
            <person name="Panabieres F."/>
            <person name="Shan W."/>
            <person name="Tripathy S."/>
            <person name="Grunwald N."/>
            <person name="Machado M."/>
            <person name="Johnson C.S."/>
            <person name="Walker B."/>
            <person name="Young S."/>
            <person name="Zeng Q."/>
            <person name="Gargeya S."/>
            <person name="Fitzgerald M."/>
            <person name="Haas B."/>
            <person name="Abouelleil A."/>
            <person name="Allen A.W."/>
            <person name="Alvarado L."/>
            <person name="Arachchi H.M."/>
            <person name="Berlin A.M."/>
            <person name="Chapman S.B."/>
            <person name="Gainer-Dewar J."/>
            <person name="Goldberg J."/>
            <person name="Griggs A."/>
            <person name="Gujja S."/>
            <person name="Hansen M."/>
            <person name="Howarth C."/>
            <person name="Imamovic A."/>
            <person name="Ireland A."/>
            <person name="Larimer J."/>
            <person name="McCowan C."/>
            <person name="Murphy C."/>
            <person name="Pearson M."/>
            <person name="Poon T.W."/>
            <person name="Priest M."/>
            <person name="Roberts A."/>
            <person name="Saif S."/>
            <person name="Shea T."/>
            <person name="Sisk P."/>
            <person name="Sykes S."/>
            <person name="Wortman J."/>
            <person name="Nusbaum C."/>
            <person name="Birren B."/>
        </authorList>
    </citation>
    <scope>NUCLEOTIDE SEQUENCE [LARGE SCALE GENOMIC DNA]</scope>
    <source>
        <strain evidence="2 3">P1976</strain>
    </source>
</reference>
<protein>
    <submittedName>
        <fullName evidence="2">Uncharacterized protein</fullName>
    </submittedName>
</protein>
<organism evidence="2 3">
    <name type="scientific">Phytophthora nicotianae P1976</name>
    <dbReference type="NCBI Taxonomy" id="1317066"/>
    <lineage>
        <taxon>Eukaryota</taxon>
        <taxon>Sar</taxon>
        <taxon>Stramenopiles</taxon>
        <taxon>Oomycota</taxon>
        <taxon>Peronosporomycetes</taxon>
        <taxon>Peronosporales</taxon>
        <taxon>Peronosporaceae</taxon>
        <taxon>Phytophthora</taxon>
    </lineage>
</organism>
<evidence type="ECO:0000313" key="3">
    <source>
        <dbReference type="Proteomes" id="UP000028582"/>
    </source>
</evidence>
<proteinExistence type="predicted"/>
<dbReference type="EMBL" id="ANJA01002336">
    <property type="protein sequence ID" value="ETO70439.1"/>
    <property type="molecule type" value="Genomic_DNA"/>
</dbReference>
<comment type="caution">
    <text evidence="2">The sequence shown here is derived from an EMBL/GenBank/DDBJ whole genome shotgun (WGS) entry which is preliminary data.</text>
</comment>
<accession>A0A080ZUX8</accession>